<protein>
    <submittedName>
        <fullName evidence="2">Uncharacterized protein</fullName>
    </submittedName>
</protein>
<keyword evidence="1" id="KW-0472">Membrane</keyword>
<keyword evidence="3" id="KW-1185">Reference proteome</keyword>
<evidence type="ECO:0000313" key="3">
    <source>
        <dbReference type="Proteomes" id="UP000216052"/>
    </source>
</evidence>
<dbReference type="RefSeq" id="WP_169716874.1">
    <property type="nucleotide sequence ID" value="NZ_CP155571.1"/>
</dbReference>
<keyword evidence="1" id="KW-0812">Transmembrane</keyword>
<evidence type="ECO:0000313" key="2">
    <source>
        <dbReference type="EMBL" id="XFO74180.1"/>
    </source>
</evidence>
<evidence type="ECO:0000256" key="1">
    <source>
        <dbReference type="SAM" id="Phobius"/>
    </source>
</evidence>
<gene>
    <name evidence="2" type="ORF">SPACI_042890</name>
</gene>
<organism evidence="2 3">
    <name type="scientific">Sporomusa acidovorans (strain ATCC 49682 / DSM 3132 / Mol)</name>
    <dbReference type="NCBI Taxonomy" id="1123286"/>
    <lineage>
        <taxon>Bacteria</taxon>
        <taxon>Bacillati</taxon>
        <taxon>Bacillota</taxon>
        <taxon>Negativicutes</taxon>
        <taxon>Selenomonadales</taxon>
        <taxon>Sporomusaceae</taxon>
        <taxon>Sporomusa</taxon>
    </lineage>
</organism>
<proteinExistence type="predicted"/>
<accession>A0ABZ3J7C1</accession>
<sequence length="56" mass="6452">MSVHVSSYFSRCSLLMGNIFYIMYHIPAMENNILAFLNFFVKNKAANQKLAALYNT</sequence>
<name>A0ABZ3J7C1_SPOA4</name>
<feature type="transmembrane region" description="Helical" evidence="1">
    <location>
        <begin position="20"/>
        <end position="41"/>
    </location>
</feature>
<keyword evidence="1" id="KW-1133">Transmembrane helix</keyword>
<dbReference type="Proteomes" id="UP000216052">
    <property type="component" value="Chromosome"/>
</dbReference>
<dbReference type="EMBL" id="CP155571">
    <property type="protein sequence ID" value="XFO74180.1"/>
    <property type="molecule type" value="Genomic_DNA"/>
</dbReference>
<reference evidence="2" key="1">
    <citation type="submission" date="2024-05" db="EMBL/GenBank/DDBJ databases">
        <title>Isolation and characterization of Sporomusa carbonis sp. nov., a carboxydotrophic hydrogenogen in the genus of Sporomusa isolated from a charcoal burning pile.</title>
        <authorList>
            <person name="Boeer T."/>
            <person name="Rosenbaum F."/>
            <person name="Eysell L."/>
            <person name="Mueller V."/>
            <person name="Daniel R."/>
            <person name="Poehlein A."/>
        </authorList>
    </citation>
    <scope>NUCLEOTIDE SEQUENCE [LARGE SCALE GENOMIC DNA]</scope>
    <source>
        <strain evidence="2">DSM 3132</strain>
    </source>
</reference>